<dbReference type="SUPFAM" id="SSF56112">
    <property type="entry name" value="Protein kinase-like (PK-like)"/>
    <property type="match status" value="1"/>
</dbReference>
<evidence type="ECO:0000256" key="10">
    <source>
        <dbReference type="ARBA" id="ARBA00023293"/>
    </source>
</evidence>
<dbReference type="Pfam" id="PF07714">
    <property type="entry name" value="PK_Tyr_Ser-Thr"/>
    <property type="match status" value="1"/>
</dbReference>
<reference evidence="13" key="1">
    <citation type="submission" date="2022-01" db="EMBL/GenBank/DDBJ databases">
        <authorList>
            <person name="King R."/>
        </authorList>
    </citation>
    <scope>NUCLEOTIDE SEQUENCE</scope>
</reference>
<gene>
    <name evidence="13" type="ORF">DIABBA_LOCUS11908</name>
</gene>
<dbReference type="InterPro" id="IPR000719">
    <property type="entry name" value="Prot_kinase_dom"/>
</dbReference>
<dbReference type="GO" id="GO:0035556">
    <property type="term" value="P:intracellular signal transduction"/>
    <property type="evidence" value="ECO:0007669"/>
    <property type="project" value="InterPro"/>
</dbReference>
<dbReference type="AlphaFoldDB" id="A0A9N9XH30"/>
<dbReference type="EC" id="4.6.1.2" evidence="3"/>
<evidence type="ECO:0000313" key="14">
    <source>
        <dbReference type="Proteomes" id="UP001153709"/>
    </source>
</evidence>
<evidence type="ECO:0000256" key="9">
    <source>
        <dbReference type="ARBA" id="ARBA00023239"/>
    </source>
</evidence>
<keyword evidence="6" id="KW-1133">Transmembrane helix</keyword>
<dbReference type="GO" id="GO:0001653">
    <property type="term" value="F:peptide receptor activity"/>
    <property type="evidence" value="ECO:0007669"/>
    <property type="project" value="TreeGrafter"/>
</dbReference>
<dbReference type="GO" id="GO:0007168">
    <property type="term" value="P:receptor guanylyl cyclase signaling pathway"/>
    <property type="evidence" value="ECO:0007669"/>
    <property type="project" value="TreeGrafter"/>
</dbReference>
<evidence type="ECO:0000259" key="12">
    <source>
        <dbReference type="PROSITE" id="PS50011"/>
    </source>
</evidence>
<dbReference type="PROSITE" id="PS50011">
    <property type="entry name" value="PROTEIN_KINASE_DOM"/>
    <property type="match status" value="1"/>
</dbReference>
<sequence>MFRGNKVAIKKIVKKKVDVNKKLLLEIKQGMSYLHQSEVAVHEMLWVAPELIPLDTNPVLLPTQKGDVYSFGIILEEIILRAGPFQSAREELGVNAHENPPFRPLVHNDECPEKLSELMVSSWCENPDNRPTFQQIRLLLRNLMKQFGENIIDDLLRRMEQYANNLEVVDLLNELYSTFDRIIKSYDVYKFSSFITALKIHVSKATQEILETFGTFVLDRRGEVELKGKGWVTTYWLTRSTEPSPELPSHRHSSPVNEQEATPYPLVFMG</sequence>
<dbReference type="InterPro" id="IPR011009">
    <property type="entry name" value="Kinase-like_dom_sf"/>
</dbReference>
<keyword evidence="14" id="KW-1185">Reference proteome</keyword>
<evidence type="ECO:0000256" key="4">
    <source>
        <dbReference type="ARBA" id="ARBA00022692"/>
    </source>
</evidence>
<evidence type="ECO:0000256" key="5">
    <source>
        <dbReference type="ARBA" id="ARBA00022741"/>
    </source>
</evidence>
<keyword evidence="8" id="KW-0325">Glycoprotein</keyword>
<dbReference type="Gene3D" id="3.30.70.1230">
    <property type="entry name" value="Nucleotide cyclase"/>
    <property type="match status" value="1"/>
</dbReference>
<dbReference type="GO" id="GO:0005524">
    <property type="term" value="F:ATP binding"/>
    <property type="evidence" value="ECO:0007669"/>
    <property type="project" value="InterPro"/>
</dbReference>
<dbReference type="OrthoDB" id="1890790at2759"/>
<dbReference type="Pfam" id="PF00211">
    <property type="entry name" value="Guanylate_cyc"/>
    <property type="match status" value="1"/>
</dbReference>
<evidence type="ECO:0000256" key="8">
    <source>
        <dbReference type="ARBA" id="ARBA00023180"/>
    </source>
</evidence>
<dbReference type="EMBL" id="OU898283">
    <property type="protein sequence ID" value="CAG9839107.1"/>
    <property type="molecule type" value="Genomic_DNA"/>
</dbReference>
<dbReference type="Proteomes" id="UP001153709">
    <property type="component" value="Chromosome 8"/>
</dbReference>
<dbReference type="PANTHER" id="PTHR11920:SF274">
    <property type="entry name" value="GUANYLATE CYCLASE"/>
    <property type="match status" value="1"/>
</dbReference>
<dbReference type="InterPro" id="IPR001245">
    <property type="entry name" value="Ser-Thr/Tyr_kinase_cat_dom"/>
</dbReference>
<name>A0A9N9XH30_DIABA</name>
<evidence type="ECO:0000256" key="1">
    <source>
        <dbReference type="ARBA" id="ARBA00001436"/>
    </source>
</evidence>
<dbReference type="PANTHER" id="PTHR11920">
    <property type="entry name" value="GUANYLYL CYCLASE"/>
    <property type="match status" value="1"/>
</dbReference>
<evidence type="ECO:0000256" key="11">
    <source>
        <dbReference type="SAM" id="MobiDB-lite"/>
    </source>
</evidence>
<protein>
    <recommendedName>
        <fullName evidence="3">guanylate cyclase</fullName>
        <ecNumber evidence="3">4.6.1.2</ecNumber>
    </recommendedName>
</protein>
<dbReference type="InterPro" id="IPR050401">
    <property type="entry name" value="Cyclic_nucleotide_synthase"/>
</dbReference>
<keyword evidence="7" id="KW-0472">Membrane</keyword>
<evidence type="ECO:0000256" key="3">
    <source>
        <dbReference type="ARBA" id="ARBA00012202"/>
    </source>
</evidence>
<evidence type="ECO:0000256" key="2">
    <source>
        <dbReference type="ARBA" id="ARBA00004167"/>
    </source>
</evidence>
<keyword evidence="4" id="KW-0812">Transmembrane</keyword>
<keyword evidence="10" id="KW-0141">cGMP biosynthesis</keyword>
<dbReference type="SUPFAM" id="SSF55073">
    <property type="entry name" value="Nucleotide cyclase"/>
    <property type="match status" value="1"/>
</dbReference>
<feature type="region of interest" description="Disordered" evidence="11">
    <location>
        <begin position="241"/>
        <end position="262"/>
    </location>
</feature>
<proteinExistence type="predicted"/>
<dbReference type="GO" id="GO:0004383">
    <property type="term" value="F:guanylate cyclase activity"/>
    <property type="evidence" value="ECO:0007669"/>
    <property type="project" value="UniProtKB-EC"/>
</dbReference>
<dbReference type="InterPro" id="IPR029787">
    <property type="entry name" value="Nucleotide_cyclase"/>
</dbReference>
<evidence type="ECO:0000256" key="6">
    <source>
        <dbReference type="ARBA" id="ARBA00022989"/>
    </source>
</evidence>
<organism evidence="13 14">
    <name type="scientific">Diabrotica balteata</name>
    <name type="common">Banded cucumber beetle</name>
    <dbReference type="NCBI Taxonomy" id="107213"/>
    <lineage>
        <taxon>Eukaryota</taxon>
        <taxon>Metazoa</taxon>
        <taxon>Ecdysozoa</taxon>
        <taxon>Arthropoda</taxon>
        <taxon>Hexapoda</taxon>
        <taxon>Insecta</taxon>
        <taxon>Pterygota</taxon>
        <taxon>Neoptera</taxon>
        <taxon>Endopterygota</taxon>
        <taxon>Coleoptera</taxon>
        <taxon>Polyphaga</taxon>
        <taxon>Cucujiformia</taxon>
        <taxon>Chrysomeloidea</taxon>
        <taxon>Chrysomelidae</taxon>
        <taxon>Galerucinae</taxon>
        <taxon>Diabroticina</taxon>
        <taxon>Diabroticites</taxon>
        <taxon>Diabrotica</taxon>
    </lineage>
</organism>
<keyword evidence="9" id="KW-0456">Lyase</keyword>
<keyword evidence="5" id="KW-0547">Nucleotide-binding</keyword>
<dbReference type="InterPro" id="IPR001054">
    <property type="entry name" value="A/G_cyclase"/>
</dbReference>
<comment type="subcellular location">
    <subcellularLocation>
        <location evidence="2">Membrane</location>
        <topology evidence="2">Single-pass membrane protein</topology>
    </subcellularLocation>
</comment>
<dbReference type="Gene3D" id="1.10.510.10">
    <property type="entry name" value="Transferase(Phosphotransferase) domain 1"/>
    <property type="match status" value="1"/>
</dbReference>
<accession>A0A9N9XH30</accession>
<evidence type="ECO:0000256" key="7">
    <source>
        <dbReference type="ARBA" id="ARBA00023136"/>
    </source>
</evidence>
<dbReference type="GO" id="GO:0004016">
    <property type="term" value="F:adenylate cyclase activity"/>
    <property type="evidence" value="ECO:0007669"/>
    <property type="project" value="TreeGrafter"/>
</dbReference>
<comment type="catalytic activity">
    <reaction evidence="1">
        <text>GTP = 3',5'-cyclic GMP + diphosphate</text>
        <dbReference type="Rhea" id="RHEA:13665"/>
        <dbReference type="ChEBI" id="CHEBI:33019"/>
        <dbReference type="ChEBI" id="CHEBI:37565"/>
        <dbReference type="ChEBI" id="CHEBI:57746"/>
        <dbReference type="EC" id="4.6.1.2"/>
    </reaction>
</comment>
<feature type="domain" description="Protein kinase" evidence="12">
    <location>
        <begin position="1"/>
        <end position="147"/>
    </location>
</feature>
<dbReference type="GO" id="GO:0004672">
    <property type="term" value="F:protein kinase activity"/>
    <property type="evidence" value="ECO:0007669"/>
    <property type="project" value="InterPro"/>
</dbReference>
<dbReference type="GO" id="GO:0005886">
    <property type="term" value="C:plasma membrane"/>
    <property type="evidence" value="ECO:0007669"/>
    <property type="project" value="TreeGrafter"/>
</dbReference>
<evidence type="ECO:0000313" key="13">
    <source>
        <dbReference type="EMBL" id="CAG9839107.1"/>
    </source>
</evidence>